<dbReference type="Pfam" id="PF00400">
    <property type="entry name" value="WD40"/>
    <property type="match status" value="14"/>
</dbReference>
<feature type="non-terminal residue" evidence="5">
    <location>
        <position position="1"/>
    </location>
</feature>
<evidence type="ECO:0000313" key="6">
    <source>
        <dbReference type="Proteomes" id="UP000663843"/>
    </source>
</evidence>
<dbReference type="SMART" id="SM00320">
    <property type="entry name" value="WD40"/>
    <property type="match status" value="14"/>
</dbReference>
<sequence>MSADPPGSPTNSERVRYWITDVQVAPGSTEPNCKFSARMFVNEELVCNLPAIDSARPFQWRGLLCCNVSPTSSVSIRLCKSVRDRPRYFNYPSFVLSEVDEETGEAILELPEAAWVVTIKFLTPEIAERRFSNEIEKINAIEGTYHSQDPNTTVKYLFKHALKFTSLVAEHLGDRTAKVSFLVYMKVWELLDQQNHLDDTIQAILRGLTCIGDIVEIADQASSSMLSASMNRPKESIEAILNLLENALLYIFNHIAPNDLATASHGQERTNDGYDVEAYLARLKELQESVNASWLPVAVSPVDPIPEEEDLDALLQNDQTDGATRTIDPYEMLRLLRPMDPSGYDPRNACFEGTRESILTRIITWTQNRESKEGLMWISGQVGMGKTSLATSVCQRLDGIQALAGSFFCRYGNPDSSDPLWVINNLVHAMAMRLPAYAREVADAIRNNRQLCNAHLNLRYDNLIKGPFKRLRSLSTRVTYVVVIDAVDECGDCDSREQLLDLLYEMSQLVPWLKIIVTGRPTGDVQEFFEQKCPREPVLRLQDYDACSDIRAYIESQVTRLAKQEHWPTESVDELCKKSSGVFSWAALAVKYIKKSAFPALPRLQKVLSDQRSPVTDHLDGLYTRALATAIDDNEDDIKAAYLRCIGAVFAISEQDTPSTPELQCLLQIASQTDPVTLEQIIKNLAPLLLIIDGRYVRFYHPSFKAFVTDLSRSGPFHVRPDQHKAESATFCIQVMQRDLRFNICNLESSDWLNSEVADLKRRVDSHIGLALRYACTHWIDHFIASPNQVLVEDIKTFMEGPQLMYWIEVLSLLGRMDVATTGVYNLTVLELKYIDDWELVKSWAKDAHRFILSFYDPITASTPHLYVSALAFAPRNSLTAKRMRPYFPNTISIAQGSDSNWHPCIKTTVHPYAIQTLSISPDGEKFITGYPDGSLAMWDMKTGACISKSSAGHRDVVTCVAFSPDGSVVASSSHDTTVRVWDVSRSLQNSNVLSGHSEAVHSVAFSPNGSFIASGSSDKTIRLWDPTTSHPIHGPYVGHSSRITSLAFSPNSKKLASGSWDRTIRVWSLDLAGSRLIGNPLVITGHSDLVTCVVFSPDGSNIVSGSADKTLQLWDAQTGAKSRSDNSPAKHLDTITSVAFSPDSSYISSCSLDGSIQFWSSTTLTAHLQPFGHGSPVNAVAFSPDGCHVLSGSTDTTTRVWDIRSYHKPMAKGPLVGHTAEIYSIAITRNGDYIVSASNDKTVRVWDSQTGTQVGDPFTGHSSSVYCVAISPDGTRILSGSHDNCMKLWDMDTRTIINSYQHNSYIWCIAFSPDGTQITFGTGDSNVYFWDLIGWKMIKNGLPGHSERIYSVAFSPDGTCVASGSGDKKIILWDIESYSRIGGILSGHTSNVRSVVFSPCGTRLVSGGTDHTIRVWDRQTGNTIHTFTGHSGEVLVTAFSPNGSCIASGSIDNTVRLWDIKTGEAIGQPFTAHSGYVWSIRLSPDGNYLISGSSDKTIQIKSITTSCLDIEPEVQPSNSFRWPASPYELHSHPAHPGWVTQDEQSLVFWLPSHYEQPERFLGPNQRTPRSPIGLNYSKFVHGTEWTGVACDSIRNG</sequence>
<feature type="repeat" description="WD" evidence="3">
    <location>
        <begin position="1386"/>
        <end position="1427"/>
    </location>
</feature>
<dbReference type="Gene3D" id="2.130.10.10">
    <property type="entry name" value="YVTN repeat-like/Quinoprotein amine dehydrogenase"/>
    <property type="match status" value="6"/>
</dbReference>
<feature type="repeat" description="WD" evidence="3">
    <location>
        <begin position="908"/>
        <end position="949"/>
    </location>
</feature>
<feature type="repeat" description="WD" evidence="3">
    <location>
        <begin position="951"/>
        <end position="992"/>
    </location>
</feature>
<keyword evidence="1 3" id="KW-0853">WD repeat</keyword>
<feature type="repeat" description="WD" evidence="3">
    <location>
        <begin position="994"/>
        <end position="1035"/>
    </location>
</feature>
<reference evidence="5" key="1">
    <citation type="submission" date="2021-01" db="EMBL/GenBank/DDBJ databases">
        <authorList>
            <person name="Kaushik A."/>
        </authorList>
    </citation>
    <scope>NUCLEOTIDE SEQUENCE</scope>
    <source>
        <strain evidence="5">AG2-2IIIB</strain>
    </source>
</reference>
<feature type="repeat" description="WD" evidence="3">
    <location>
        <begin position="1428"/>
        <end position="1469"/>
    </location>
</feature>
<feature type="repeat" description="WD" evidence="3">
    <location>
        <begin position="1037"/>
        <end position="1071"/>
    </location>
</feature>
<feature type="repeat" description="WD" evidence="3">
    <location>
        <begin position="1343"/>
        <end position="1378"/>
    </location>
</feature>
<dbReference type="Gene3D" id="3.40.50.300">
    <property type="entry name" value="P-loop containing nucleotide triphosphate hydrolases"/>
    <property type="match status" value="1"/>
</dbReference>
<proteinExistence type="predicted"/>
<dbReference type="SUPFAM" id="SSF50978">
    <property type="entry name" value="WD40 repeat-like"/>
    <property type="match status" value="1"/>
</dbReference>
<dbReference type="PRINTS" id="PR00320">
    <property type="entry name" value="GPROTEINBRPT"/>
</dbReference>
<dbReference type="InterPro" id="IPR001680">
    <property type="entry name" value="WD40_rpt"/>
</dbReference>
<comment type="caution">
    <text evidence="5">The sequence shown here is derived from an EMBL/GenBank/DDBJ whole genome shotgun (WGS) entry which is preliminary data.</text>
</comment>
<dbReference type="InterPro" id="IPR020472">
    <property type="entry name" value="WD40_PAC1"/>
</dbReference>
<evidence type="ECO:0000256" key="2">
    <source>
        <dbReference type="ARBA" id="ARBA00022737"/>
    </source>
</evidence>
<dbReference type="PROSITE" id="PS50294">
    <property type="entry name" value="WD_REPEATS_REGION"/>
    <property type="match status" value="14"/>
</dbReference>
<evidence type="ECO:0000256" key="1">
    <source>
        <dbReference type="ARBA" id="ARBA00022574"/>
    </source>
</evidence>
<feature type="repeat" description="WD" evidence="3">
    <location>
        <begin position="1471"/>
        <end position="1501"/>
    </location>
</feature>
<feature type="repeat" description="WD" evidence="3">
    <location>
        <begin position="1300"/>
        <end position="1333"/>
    </location>
</feature>
<dbReference type="PANTHER" id="PTHR19848">
    <property type="entry name" value="WD40 REPEAT PROTEIN"/>
    <property type="match status" value="1"/>
</dbReference>
<dbReference type="Pfam" id="PF24883">
    <property type="entry name" value="NPHP3_N"/>
    <property type="match status" value="1"/>
</dbReference>
<feature type="domain" description="Nephrocystin 3-like N-terminal" evidence="4">
    <location>
        <begin position="354"/>
        <end position="520"/>
    </location>
</feature>
<dbReference type="PROSITE" id="PS00678">
    <property type="entry name" value="WD_REPEATS_1"/>
    <property type="match status" value="7"/>
</dbReference>
<evidence type="ECO:0000313" key="5">
    <source>
        <dbReference type="EMBL" id="CAE6431415.1"/>
    </source>
</evidence>
<dbReference type="EMBL" id="CAJMWT010002065">
    <property type="protein sequence ID" value="CAE6431415.1"/>
    <property type="molecule type" value="Genomic_DNA"/>
</dbReference>
<gene>
    <name evidence="5" type="ORF">RDB_LOCUS64662</name>
</gene>
<dbReference type="InterPro" id="IPR027417">
    <property type="entry name" value="P-loop_NTPase"/>
</dbReference>
<dbReference type="InterPro" id="IPR056884">
    <property type="entry name" value="NPHP3-like_N"/>
</dbReference>
<dbReference type="InterPro" id="IPR036322">
    <property type="entry name" value="WD40_repeat_dom_sf"/>
</dbReference>
<name>A0A8H2XNF6_9AGAM</name>
<dbReference type="Proteomes" id="UP000663843">
    <property type="component" value="Unassembled WGS sequence"/>
</dbReference>
<feature type="repeat" description="WD" evidence="3">
    <location>
        <begin position="1171"/>
        <end position="1206"/>
    </location>
</feature>
<dbReference type="PROSITE" id="PS50082">
    <property type="entry name" value="WD_REPEATS_2"/>
    <property type="match status" value="14"/>
</dbReference>
<dbReference type="SUPFAM" id="SSF50998">
    <property type="entry name" value="Quinoprotein alcohol dehydrogenase-like"/>
    <property type="match status" value="1"/>
</dbReference>
<keyword evidence="2" id="KW-0677">Repeat</keyword>
<evidence type="ECO:0000259" key="4">
    <source>
        <dbReference type="Pfam" id="PF24883"/>
    </source>
</evidence>
<dbReference type="InterPro" id="IPR011047">
    <property type="entry name" value="Quinoprotein_ADH-like_sf"/>
</dbReference>
<feature type="repeat" description="WD" evidence="3">
    <location>
        <begin position="1084"/>
        <end position="1125"/>
    </location>
</feature>
<organism evidence="5 6">
    <name type="scientific">Rhizoctonia solani</name>
    <dbReference type="NCBI Taxonomy" id="456999"/>
    <lineage>
        <taxon>Eukaryota</taxon>
        <taxon>Fungi</taxon>
        <taxon>Dikarya</taxon>
        <taxon>Basidiomycota</taxon>
        <taxon>Agaricomycotina</taxon>
        <taxon>Agaricomycetes</taxon>
        <taxon>Cantharellales</taxon>
        <taxon>Ceratobasidiaceae</taxon>
        <taxon>Rhizoctonia</taxon>
    </lineage>
</organism>
<dbReference type="SUPFAM" id="SSF52540">
    <property type="entry name" value="P-loop containing nucleoside triphosphate hydrolases"/>
    <property type="match status" value="1"/>
</dbReference>
<protein>
    <recommendedName>
        <fullName evidence="4">Nephrocystin 3-like N-terminal domain-containing protein</fullName>
    </recommendedName>
</protein>
<feature type="repeat" description="WD" evidence="3">
    <location>
        <begin position="1259"/>
        <end position="1300"/>
    </location>
</feature>
<feature type="repeat" description="WD" evidence="3">
    <location>
        <begin position="1216"/>
        <end position="1257"/>
    </location>
</feature>
<feature type="repeat" description="WD" evidence="3">
    <location>
        <begin position="1129"/>
        <end position="1161"/>
    </location>
</feature>
<evidence type="ECO:0000256" key="3">
    <source>
        <dbReference type="PROSITE-ProRule" id="PRU00221"/>
    </source>
</evidence>
<dbReference type="PANTHER" id="PTHR19848:SF8">
    <property type="entry name" value="F-BOX AND WD REPEAT DOMAIN CONTAINING 7"/>
    <property type="match status" value="1"/>
</dbReference>
<accession>A0A8H2XNF6</accession>
<dbReference type="InterPro" id="IPR015943">
    <property type="entry name" value="WD40/YVTN_repeat-like_dom_sf"/>
</dbReference>
<dbReference type="CDD" id="cd00200">
    <property type="entry name" value="WD40"/>
    <property type="match status" value="2"/>
</dbReference>
<dbReference type="InterPro" id="IPR019775">
    <property type="entry name" value="WD40_repeat_CS"/>
</dbReference>